<keyword evidence="6 9" id="KW-0378">Hydrolase</keyword>
<dbReference type="EMBL" id="OU900105">
    <property type="protein sequence ID" value="CAG9856400.1"/>
    <property type="molecule type" value="Genomic_DNA"/>
</dbReference>
<gene>
    <name evidence="10" type="ORF">PHYEVI_LOCUS2823</name>
</gene>
<comment type="catalytic activity">
    <reaction evidence="1 9">
        <text>a ribonucleoside 5'-phosphate + H2O = a ribonucleoside + phosphate</text>
        <dbReference type="Rhea" id="RHEA:12484"/>
        <dbReference type="ChEBI" id="CHEBI:15377"/>
        <dbReference type="ChEBI" id="CHEBI:18254"/>
        <dbReference type="ChEBI" id="CHEBI:43474"/>
        <dbReference type="ChEBI" id="CHEBI:58043"/>
        <dbReference type="EC" id="3.1.3.5"/>
    </reaction>
</comment>
<evidence type="ECO:0000256" key="9">
    <source>
        <dbReference type="RuleBase" id="RU361276"/>
    </source>
</evidence>
<dbReference type="SUPFAM" id="SSF56784">
    <property type="entry name" value="HAD-like"/>
    <property type="match status" value="1"/>
</dbReference>
<keyword evidence="4" id="KW-0479">Metal-binding</keyword>
<comment type="similarity">
    <text evidence="2 9">Belongs to the pyrimidine 5'-nucleotidase family.</text>
</comment>
<dbReference type="OrthoDB" id="10014216at2759"/>
<proteinExistence type="inferred from homology"/>
<dbReference type="NCBIfam" id="TIGR01544">
    <property type="entry name" value="HAD-SF-IE"/>
    <property type="match status" value="1"/>
</dbReference>
<evidence type="ECO:0000313" key="10">
    <source>
        <dbReference type="EMBL" id="CAG9856400.1"/>
    </source>
</evidence>
<dbReference type="Gene3D" id="1.10.150.340">
    <property type="entry name" value="Pyrimidine 5'-nucleotidase (UMPH-1), N-terminal domain"/>
    <property type="match status" value="1"/>
</dbReference>
<comment type="subcellular location">
    <subcellularLocation>
        <location evidence="9">Cytoplasm</location>
    </subcellularLocation>
</comment>
<evidence type="ECO:0000313" key="11">
    <source>
        <dbReference type="Proteomes" id="UP001153712"/>
    </source>
</evidence>
<dbReference type="EC" id="3.1.3.5" evidence="3 9"/>
<evidence type="ECO:0000256" key="1">
    <source>
        <dbReference type="ARBA" id="ARBA00000815"/>
    </source>
</evidence>
<dbReference type="GO" id="GO:0008253">
    <property type="term" value="F:5'-nucleotidase activity"/>
    <property type="evidence" value="ECO:0007669"/>
    <property type="project" value="UniProtKB-EC"/>
</dbReference>
<name>A0A9N9XJK5_PHYSR</name>
<dbReference type="GO" id="GO:0009117">
    <property type="term" value="P:nucleotide metabolic process"/>
    <property type="evidence" value="ECO:0007669"/>
    <property type="project" value="UniProtKB-KW"/>
</dbReference>
<evidence type="ECO:0000256" key="5">
    <source>
        <dbReference type="ARBA" id="ARBA00022741"/>
    </source>
</evidence>
<evidence type="ECO:0000256" key="2">
    <source>
        <dbReference type="ARBA" id="ARBA00008389"/>
    </source>
</evidence>
<dbReference type="SFLD" id="SFLDS00003">
    <property type="entry name" value="Haloacid_Dehalogenase"/>
    <property type="match status" value="1"/>
</dbReference>
<dbReference type="GO" id="GO:0005737">
    <property type="term" value="C:cytoplasm"/>
    <property type="evidence" value="ECO:0007669"/>
    <property type="project" value="UniProtKB-SubCell"/>
</dbReference>
<keyword evidence="5 9" id="KW-0547">Nucleotide-binding</keyword>
<dbReference type="SFLD" id="SFLDG01128">
    <property type="entry name" value="C1.4:_5'-Nucleotidase_Like"/>
    <property type="match status" value="1"/>
</dbReference>
<keyword evidence="7" id="KW-0460">Magnesium</keyword>
<dbReference type="Gene3D" id="3.40.50.1000">
    <property type="entry name" value="HAD superfamily/HAD-like"/>
    <property type="match status" value="1"/>
</dbReference>
<dbReference type="Pfam" id="PF05822">
    <property type="entry name" value="UMPH-1"/>
    <property type="match status" value="1"/>
</dbReference>
<dbReference type="AlphaFoldDB" id="A0A9N9XJK5"/>
<keyword evidence="9" id="KW-0963">Cytoplasm</keyword>
<keyword evidence="8 9" id="KW-0546">Nucleotide metabolism</keyword>
<dbReference type="InterPro" id="IPR036412">
    <property type="entry name" value="HAD-like_sf"/>
</dbReference>
<dbReference type="PANTHER" id="PTHR13045:SF0">
    <property type="entry name" value="7-METHYLGUANOSINE PHOSPHATE-SPECIFIC 5'-NUCLEOTIDASE"/>
    <property type="match status" value="1"/>
</dbReference>
<dbReference type="InterPro" id="IPR006434">
    <property type="entry name" value="Pyrimidine_nucleotidase_eu"/>
</dbReference>
<keyword evidence="11" id="KW-1185">Reference proteome</keyword>
<dbReference type="GO" id="GO:0000287">
    <property type="term" value="F:magnesium ion binding"/>
    <property type="evidence" value="ECO:0007669"/>
    <property type="project" value="InterPro"/>
</dbReference>
<evidence type="ECO:0000256" key="6">
    <source>
        <dbReference type="ARBA" id="ARBA00022801"/>
    </source>
</evidence>
<evidence type="ECO:0000256" key="8">
    <source>
        <dbReference type="ARBA" id="ARBA00023080"/>
    </source>
</evidence>
<reference evidence="10" key="1">
    <citation type="submission" date="2022-01" db="EMBL/GenBank/DDBJ databases">
        <authorList>
            <person name="King R."/>
        </authorList>
    </citation>
    <scope>NUCLEOTIDE SEQUENCE</scope>
</reference>
<dbReference type="Proteomes" id="UP001153712">
    <property type="component" value="Chromosome 12"/>
</dbReference>
<protein>
    <recommendedName>
        <fullName evidence="3 9">5'-nucleotidase</fullName>
        <ecNumber evidence="3 9">3.1.3.5</ecNumber>
    </recommendedName>
</protein>
<evidence type="ECO:0000256" key="3">
    <source>
        <dbReference type="ARBA" id="ARBA00012643"/>
    </source>
</evidence>
<organism evidence="10 11">
    <name type="scientific">Phyllotreta striolata</name>
    <name type="common">Striped flea beetle</name>
    <name type="synonym">Crioceris striolata</name>
    <dbReference type="NCBI Taxonomy" id="444603"/>
    <lineage>
        <taxon>Eukaryota</taxon>
        <taxon>Metazoa</taxon>
        <taxon>Ecdysozoa</taxon>
        <taxon>Arthropoda</taxon>
        <taxon>Hexapoda</taxon>
        <taxon>Insecta</taxon>
        <taxon>Pterygota</taxon>
        <taxon>Neoptera</taxon>
        <taxon>Endopterygota</taxon>
        <taxon>Coleoptera</taxon>
        <taxon>Polyphaga</taxon>
        <taxon>Cucujiformia</taxon>
        <taxon>Chrysomeloidea</taxon>
        <taxon>Chrysomelidae</taxon>
        <taxon>Galerucinae</taxon>
        <taxon>Alticini</taxon>
        <taxon>Phyllotreta</taxon>
    </lineage>
</organism>
<evidence type="ECO:0000256" key="7">
    <source>
        <dbReference type="ARBA" id="ARBA00022842"/>
    </source>
</evidence>
<accession>A0A9N9XJK5</accession>
<evidence type="ECO:0000256" key="4">
    <source>
        <dbReference type="ARBA" id="ARBA00022723"/>
    </source>
</evidence>
<dbReference type="PANTHER" id="PTHR13045">
    <property type="entry name" value="5'-NUCLEOTIDASE"/>
    <property type="match status" value="1"/>
</dbReference>
<dbReference type="InterPro" id="IPR023214">
    <property type="entry name" value="HAD_sf"/>
</dbReference>
<dbReference type="GO" id="GO:0000166">
    <property type="term" value="F:nucleotide binding"/>
    <property type="evidence" value="ECO:0007669"/>
    <property type="project" value="UniProtKB-KW"/>
</dbReference>
<sequence>MKNYVCQVPEFAKANVFVNNPELVNEKLANLIQGGFHKLQVVSDFDKTITKQHQNGKIHISSFGMFSSCPSVTEEHTRIANEINKKYAPCEVDPTIPKSEKRRLMEEWWSQSEDSLRGLCVSREEIEEVCARIGPELRDGTKELFEELHKADVPVLVFSAGLGDTVQAVLKHFNVNLPNVEVISNFLKYDNEGRITGFKNSTIHVYNKNEVALKGTDFYKRIEDRENAILMGDSLGDAAMVDGVETVKNVLKIGFLYERSKEALPEYMNTFDIVLVDDQTMNLPKAILGLIKNSFNNLGNGKA</sequence>
<dbReference type="FunFam" id="3.40.50.1000:FF:000032">
    <property type="entry name" value="Cytosolic 5-nucleotidase 3-like"/>
    <property type="match status" value="1"/>
</dbReference>